<proteinExistence type="predicted"/>
<name>A0A6A3MW23_9STRA</name>
<protein>
    <submittedName>
        <fullName evidence="2">Uncharacterized protein</fullName>
    </submittedName>
</protein>
<feature type="compositionally biased region" description="Basic and acidic residues" evidence="1">
    <location>
        <begin position="217"/>
        <end position="226"/>
    </location>
</feature>
<dbReference type="PANTHER" id="PTHR35213:SF3">
    <property type="entry name" value="MYB-LIKE DOMAIN-CONTAINING PROTEIN"/>
    <property type="match status" value="1"/>
</dbReference>
<feature type="region of interest" description="Disordered" evidence="1">
    <location>
        <begin position="201"/>
        <end position="226"/>
    </location>
</feature>
<feature type="region of interest" description="Disordered" evidence="1">
    <location>
        <begin position="1"/>
        <end position="23"/>
    </location>
</feature>
<reference evidence="2 5" key="1">
    <citation type="submission" date="2018-09" db="EMBL/GenBank/DDBJ databases">
        <title>Genomic investigation of the strawberry pathogen Phytophthora fragariae indicates pathogenicity is determined by transcriptional variation in three key races.</title>
        <authorList>
            <person name="Adams T.M."/>
            <person name="Armitage A.D."/>
            <person name="Sobczyk M.K."/>
            <person name="Bates H.J."/>
            <person name="Dunwell J.M."/>
            <person name="Nellist C.F."/>
            <person name="Harrison R.J."/>
        </authorList>
    </citation>
    <scope>NUCLEOTIDE SEQUENCE [LARGE SCALE GENOMIC DNA]</scope>
    <source>
        <strain evidence="2 5">SCRP324</strain>
        <strain evidence="3 4">SCRP333</strain>
    </source>
</reference>
<organism evidence="2 5">
    <name type="scientific">Phytophthora rubi</name>
    <dbReference type="NCBI Taxonomy" id="129364"/>
    <lineage>
        <taxon>Eukaryota</taxon>
        <taxon>Sar</taxon>
        <taxon>Stramenopiles</taxon>
        <taxon>Oomycota</taxon>
        <taxon>Peronosporomycetes</taxon>
        <taxon>Peronosporales</taxon>
        <taxon>Peronosporaceae</taxon>
        <taxon>Phytophthora</taxon>
    </lineage>
</organism>
<sequence>MATRRDQPVPPAPMTFAASPRDLQPMRQHWQVTSAMPDRFRSTDQLLASRFRRVPDDDEFLPPPAAAPVLPTIASLLSSSARGPSRPDDRRKLPVQVRERPPQTAAATSAGPQLYAALRPRETAAFNRQQVERIRRLASSSPSSSCSSPPPDWERRYADASSRMPSAMRQAMYREFGPRARGVAAPVAAREEEEEEAAVLVAESRSRVRPTPASRYMTRDPSRGHEAAERRRLYYHHSIDPHKIHEIHVPAEIPVPTLYHDDLPSRYRHLHHETSPPRARPVYYEVEEVNTTAHKRRRVSPSTAAPPVQPLYESEYGLNVLETSKPLVRPRYVASRESDAYRRRYVRGGSHDLEKVDSPLAATSRISYSGDKGLVRTSLAETSTPPPMPRSLPVVDAERTEHTPLTTLVLKSKEFLKSKSLVRNRHDEIDWVATFLKVGFDSYSIYALMCPLRKGRWKSEEEKFTMGLLRLIENGTILLRHGQSIRGYIGEKLHSDDMRVLKKLSNCKMFHFAKLINPRLAEEEQLDMTVAGARESMERLNQLKGEFLRSVQLEALVAVRKYLSDSSLRDLLNVRA</sequence>
<dbReference type="EMBL" id="QXFU01000436">
    <property type="protein sequence ID" value="KAE9033605.1"/>
    <property type="molecule type" value="Genomic_DNA"/>
</dbReference>
<dbReference type="Proteomes" id="UP000435112">
    <property type="component" value="Unassembled WGS sequence"/>
</dbReference>
<comment type="caution">
    <text evidence="2">The sequence shown here is derived from an EMBL/GenBank/DDBJ whole genome shotgun (WGS) entry which is preliminary data.</text>
</comment>
<evidence type="ECO:0000313" key="4">
    <source>
        <dbReference type="Proteomes" id="UP000434957"/>
    </source>
</evidence>
<feature type="compositionally biased region" description="Basic and acidic residues" evidence="1">
    <location>
        <begin position="85"/>
        <end position="101"/>
    </location>
</feature>
<gene>
    <name evidence="2" type="ORF">PR002_g8586</name>
    <name evidence="3" type="ORF">PR003_g8938</name>
</gene>
<dbReference type="OrthoDB" id="79453at2759"/>
<feature type="region of interest" description="Disordered" evidence="1">
    <location>
        <begin position="77"/>
        <end position="113"/>
    </location>
</feature>
<evidence type="ECO:0000313" key="5">
    <source>
        <dbReference type="Proteomes" id="UP000435112"/>
    </source>
</evidence>
<dbReference type="EMBL" id="QXFT01000454">
    <property type="protein sequence ID" value="KAE9343520.1"/>
    <property type="molecule type" value="Genomic_DNA"/>
</dbReference>
<evidence type="ECO:0000256" key="1">
    <source>
        <dbReference type="SAM" id="MobiDB-lite"/>
    </source>
</evidence>
<feature type="region of interest" description="Disordered" evidence="1">
    <location>
        <begin position="135"/>
        <end position="157"/>
    </location>
</feature>
<accession>A0A6A3MW23</accession>
<dbReference type="Proteomes" id="UP000434957">
    <property type="component" value="Unassembled WGS sequence"/>
</dbReference>
<evidence type="ECO:0000313" key="2">
    <source>
        <dbReference type="EMBL" id="KAE9033605.1"/>
    </source>
</evidence>
<evidence type="ECO:0000313" key="3">
    <source>
        <dbReference type="EMBL" id="KAE9343520.1"/>
    </source>
</evidence>
<keyword evidence="4" id="KW-1185">Reference proteome</keyword>
<dbReference type="PANTHER" id="PTHR35213">
    <property type="entry name" value="RING-TYPE DOMAIN-CONTAINING PROTEIN-RELATED"/>
    <property type="match status" value="1"/>
</dbReference>
<dbReference type="AlphaFoldDB" id="A0A6A3MW23"/>